<dbReference type="InterPro" id="IPR027417">
    <property type="entry name" value="P-loop_NTPase"/>
</dbReference>
<evidence type="ECO:0000259" key="8">
    <source>
        <dbReference type="PROSITE" id="PS51755"/>
    </source>
</evidence>
<feature type="region of interest" description="Disordered" evidence="7">
    <location>
        <begin position="666"/>
        <end position="687"/>
    </location>
</feature>
<dbReference type="InterPro" id="IPR051677">
    <property type="entry name" value="AfsR-DnrI-RedD_regulator"/>
</dbReference>
<feature type="compositionally biased region" description="Basic and acidic residues" evidence="7">
    <location>
        <begin position="668"/>
        <end position="679"/>
    </location>
</feature>
<dbReference type="Pfam" id="PF00486">
    <property type="entry name" value="Trans_reg_C"/>
    <property type="match status" value="1"/>
</dbReference>
<evidence type="ECO:0000256" key="6">
    <source>
        <dbReference type="PROSITE-ProRule" id="PRU01091"/>
    </source>
</evidence>
<dbReference type="Pfam" id="PF03704">
    <property type="entry name" value="BTAD"/>
    <property type="match status" value="1"/>
</dbReference>
<dbReference type="Pfam" id="PF13191">
    <property type="entry name" value="AAA_16"/>
    <property type="match status" value="1"/>
</dbReference>
<keyword evidence="5" id="KW-0804">Transcription</keyword>
<dbReference type="SUPFAM" id="SSF46894">
    <property type="entry name" value="C-terminal effector domain of the bipartite response regulators"/>
    <property type="match status" value="1"/>
</dbReference>
<dbReference type="InterPro" id="IPR041664">
    <property type="entry name" value="AAA_16"/>
</dbReference>
<proteinExistence type="inferred from homology"/>
<feature type="domain" description="OmpR/PhoB-type" evidence="8">
    <location>
        <begin position="16"/>
        <end position="120"/>
    </location>
</feature>
<keyword evidence="4 6" id="KW-0238">DNA-binding</keyword>
<dbReference type="SMART" id="SM00862">
    <property type="entry name" value="Trans_reg_C"/>
    <property type="match status" value="1"/>
</dbReference>
<accession>A0ABP3KFM5</accession>
<evidence type="ECO:0000313" key="10">
    <source>
        <dbReference type="Proteomes" id="UP001499895"/>
    </source>
</evidence>
<keyword evidence="10" id="KW-1185">Reference proteome</keyword>
<dbReference type="InterPro" id="IPR036388">
    <property type="entry name" value="WH-like_DNA-bd_sf"/>
</dbReference>
<dbReference type="Gene3D" id="1.25.40.10">
    <property type="entry name" value="Tetratricopeptide repeat domain"/>
    <property type="match status" value="1"/>
</dbReference>
<dbReference type="CDD" id="cd15831">
    <property type="entry name" value="BTAD"/>
    <property type="match status" value="1"/>
</dbReference>
<dbReference type="SUPFAM" id="SSF52540">
    <property type="entry name" value="P-loop containing nucleoside triphosphate hydrolases"/>
    <property type="match status" value="1"/>
</dbReference>
<organism evidence="9 10">
    <name type="scientific">Streptomyces stramineus</name>
    <dbReference type="NCBI Taxonomy" id="173861"/>
    <lineage>
        <taxon>Bacteria</taxon>
        <taxon>Bacillati</taxon>
        <taxon>Actinomycetota</taxon>
        <taxon>Actinomycetes</taxon>
        <taxon>Kitasatosporales</taxon>
        <taxon>Streptomycetaceae</taxon>
        <taxon>Streptomyces</taxon>
    </lineage>
</organism>
<dbReference type="InterPro" id="IPR011990">
    <property type="entry name" value="TPR-like_helical_dom_sf"/>
</dbReference>
<dbReference type="InterPro" id="IPR001867">
    <property type="entry name" value="OmpR/PhoB-type_DNA-bd"/>
</dbReference>
<evidence type="ECO:0000256" key="7">
    <source>
        <dbReference type="SAM" id="MobiDB-lite"/>
    </source>
</evidence>
<feature type="DNA-binding region" description="OmpR/PhoB-type" evidence="6">
    <location>
        <begin position="16"/>
        <end position="120"/>
    </location>
</feature>
<dbReference type="SMART" id="SM01043">
    <property type="entry name" value="BTAD"/>
    <property type="match status" value="1"/>
</dbReference>
<evidence type="ECO:0000313" key="9">
    <source>
        <dbReference type="EMBL" id="GAA0478686.1"/>
    </source>
</evidence>
<evidence type="ECO:0000256" key="2">
    <source>
        <dbReference type="ARBA" id="ARBA00023012"/>
    </source>
</evidence>
<feature type="region of interest" description="Disordered" evidence="7">
    <location>
        <begin position="275"/>
        <end position="305"/>
    </location>
</feature>
<feature type="region of interest" description="Disordered" evidence="7">
    <location>
        <begin position="1"/>
        <end position="21"/>
    </location>
</feature>
<gene>
    <name evidence="9" type="ORF">GCM10009544_45770</name>
</gene>
<dbReference type="Gene3D" id="3.40.50.300">
    <property type="entry name" value="P-loop containing nucleotide triphosphate hydrolases"/>
    <property type="match status" value="1"/>
</dbReference>
<reference evidence="10" key="1">
    <citation type="journal article" date="2019" name="Int. J. Syst. Evol. Microbiol.">
        <title>The Global Catalogue of Microorganisms (GCM) 10K type strain sequencing project: providing services to taxonomists for standard genome sequencing and annotation.</title>
        <authorList>
            <consortium name="The Broad Institute Genomics Platform"/>
            <consortium name="The Broad Institute Genome Sequencing Center for Infectious Disease"/>
            <person name="Wu L."/>
            <person name="Ma J."/>
        </authorList>
    </citation>
    <scope>NUCLEOTIDE SEQUENCE [LARGE SCALE GENOMIC DNA]</scope>
    <source>
        <strain evidence="10">JCM 10649</strain>
    </source>
</reference>
<dbReference type="SUPFAM" id="SSF48452">
    <property type="entry name" value="TPR-like"/>
    <property type="match status" value="1"/>
</dbReference>
<comment type="similarity">
    <text evidence="1">Belongs to the AfsR/DnrI/RedD regulatory family.</text>
</comment>
<evidence type="ECO:0000256" key="4">
    <source>
        <dbReference type="ARBA" id="ARBA00023125"/>
    </source>
</evidence>
<dbReference type="Gene3D" id="1.10.10.10">
    <property type="entry name" value="Winged helix-like DNA-binding domain superfamily/Winged helix DNA-binding domain"/>
    <property type="match status" value="1"/>
</dbReference>
<dbReference type="PANTHER" id="PTHR35807:SF1">
    <property type="entry name" value="TRANSCRIPTIONAL REGULATOR REDD"/>
    <property type="match status" value="1"/>
</dbReference>
<evidence type="ECO:0000256" key="5">
    <source>
        <dbReference type="ARBA" id="ARBA00023163"/>
    </source>
</evidence>
<dbReference type="EMBL" id="BAAAHB010000059">
    <property type="protein sequence ID" value="GAA0478686.1"/>
    <property type="molecule type" value="Genomic_DNA"/>
</dbReference>
<dbReference type="InterPro" id="IPR016032">
    <property type="entry name" value="Sig_transdc_resp-reg_C-effctor"/>
</dbReference>
<dbReference type="PANTHER" id="PTHR35807">
    <property type="entry name" value="TRANSCRIPTIONAL REGULATOR REDD-RELATED"/>
    <property type="match status" value="1"/>
</dbReference>
<comment type="caution">
    <text evidence="9">The sequence shown here is derived from an EMBL/GenBank/DDBJ whole genome shotgun (WGS) entry which is preliminary data.</text>
</comment>
<dbReference type="RefSeq" id="WP_344093796.1">
    <property type="nucleotide sequence ID" value="NZ_BAAAHB010000059.1"/>
</dbReference>
<keyword evidence="2" id="KW-0902">Two-component regulatory system</keyword>
<dbReference type="Proteomes" id="UP001499895">
    <property type="component" value="Unassembled WGS sequence"/>
</dbReference>
<evidence type="ECO:0000256" key="3">
    <source>
        <dbReference type="ARBA" id="ARBA00023015"/>
    </source>
</evidence>
<dbReference type="PROSITE" id="PS51755">
    <property type="entry name" value="OMPR_PHOB"/>
    <property type="match status" value="1"/>
</dbReference>
<sequence>MGKSARSGQLGRGEPHRTRTTGAAAVSAFGRVTVRLPGGPLELGPPRRRAVFALLLINAGKVVSTSSMISSIWDTGPPDQAVATLRSYVSRLRGLIATRPLHGGAALRLVYRSPGYVLDAAPDDVDVMRFEQLVDRGLAARRRGAPPETFALLSEALRLWTAPPFEDLLGYTFADHEAARLDHLRLTAVEARAEAAFALGRSEEVLPELESEATRHPTRERLVYQLMRAQYRDGRQADALRRFEHTRQYLADELGADVGPELRRVHGEILRHDPALTSLTSPRETAGSPVRAAHTAGPPVPPPLVGRRRALRRLLAAEETARRGDGRTVLVVGEAGTGKTRLLQEFGRRCQEAGTDVVTVHCPQCDGMPPYWPWTQALRLVTARRPDAVDALPDSLRRVLAPLVPELYEDRGAGERPPLSGPGRFTVHDALSRALLGPARRPLVLVLEDFQWADAASLALLPFLTRQSAESRFLLVVTSRTFRIADDPAFRATRAAVLQSLNAEEVPLGPLAPQDTAQIVTAALGDGVPPDLRAALHARSGGNPYFLLGLMEALPVGATPEHVRALLPAVIREVVIQRLSGLPADILAVLSACAAPDPDSAPGDCPSPEATRRAARGGLLTVDESTPQRIGFVHPLVRDVVRQELVPAEPPCRSVCSLARRVVAPEGAGEKTPRHEHQAALRAVPTT</sequence>
<protein>
    <recommendedName>
        <fullName evidence="8">OmpR/PhoB-type domain-containing protein</fullName>
    </recommendedName>
</protein>
<evidence type="ECO:0000256" key="1">
    <source>
        <dbReference type="ARBA" id="ARBA00005820"/>
    </source>
</evidence>
<dbReference type="InterPro" id="IPR005158">
    <property type="entry name" value="BTAD"/>
</dbReference>
<name>A0ABP3KFM5_9ACTN</name>
<keyword evidence="3" id="KW-0805">Transcription regulation</keyword>